<dbReference type="AlphaFoldDB" id="A0A8T0H6Y5"/>
<sequence>MLQMPRGWSNNVLDMLAQHYDQSSVPESLVISYAPKIRAHYLQYNKSNCFTRTSSSPSQHPASHNHRKNPSLFKNTPPQRYHKFVSHLLP</sequence>
<evidence type="ECO:0000313" key="3">
    <source>
        <dbReference type="Proteomes" id="UP000822688"/>
    </source>
</evidence>
<dbReference type="EMBL" id="CM026428">
    <property type="protein sequence ID" value="KAG0566545.1"/>
    <property type="molecule type" value="Genomic_DNA"/>
</dbReference>
<organism evidence="2 3">
    <name type="scientific">Ceratodon purpureus</name>
    <name type="common">Fire moss</name>
    <name type="synonym">Dicranum purpureum</name>
    <dbReference type="NCBI Taxonomy" id="3225"/>
    <lineage>
        <taxon>Eukaryota</taxon>
        <taxon>Viridiplantae</taxon>
        <taxon>Streptophyta</taxon>
        <taxon>Embryophyta</taxon>
        <taxon>Bryophyta</taxon>
        <taxon>Bryophytina</taxon>
        <taxon>Bryopsida</taxon>
        <taxon>Dicranidae</taxon>
        <taxon>Pseudoditrichales</taxon>
        <taxon>Ditrichaceae</taxon>
        <taxon>Ceratodon</taxon>
    </lineage>
</organism>
<evidence type="ECO:0000313" key="2">
    <source>
        <dbReference type="EMBL" id="KAG0566545.1"/>
    </source>
</evidence>
<gene>
    <name evidence="2" type="ORF">KC19_7G071600</name>
</gene>
<comment type="caution">
    <text evidence="2">The sequence shown here is derived from an EMBL/GenBank/DDBJ whole genome shotgun (WGS) entry which is preliminary data.</text>
</comment>
<evidence type="ECO:0000256" key="1">
    <source>
        <dbReference type="SAM" id="MobiDB-lite"/>
    </source>
</evidence>
<keyword evidence="3" id="KW-1185">Reference proteome</keyword>
<name>A0A8T0H6Y5_CERPU</name>
<dbReference type="Proteomes" id="UP000822688">
    <property type="component" value="Chromosome 7"/>
</dbReference>
<feature type="region of interest" description="Disordered" evidence="1">
    <location>
        <begin position="50"/>
        <end position="78"/>
    </location>
</feature>
<feature type="compositionally biased region" description="Polar residues" evidence="1">
    <location>
        <begin position="50"/>
        <end position="62"/>
    </location>
</feature>
<protein>
    <submittedName>
        <fullName evidence="2">Uncharacterized protein</fullName>
    </submittedName>
</protein>
<proteinExistence type="predicted"/>
<accession>A0A8T0H6Y5</accession>
<reference evidence="2" key="1">
    <citation type="submission" date="2020-06" db="EMBL/GenBank/DDBJ databases">
        <title>WGS assembly of Ceratodon purpureus strain R40.</title>
        <authorList>
            <person name="Carey S.B."/>
            <person name="Jenkins J."/>
            <person name="Shu S."/>
            <person name="Lovell J.T."/>
            <person name="Sreedasyam A."/>
            <person name="Maumus F."/>
            <person name="Tiley G.P."/>
            <person name="Fernandez-Pozo N."/>
            <person name="Barry K."/>
            <person name="Chen C."/>
            <person name="Wang M."/>
            <person name="Lipzen A."/>
            <person name="Daum C."/>
            <person name="Saski C.A."/>
            <person name="Payton A.C."/>
            <person name="Mcbreen J.C."/>
            <person name="Conrad R.E."/>
            <person name="Kollar L.M."/>
            <person name="Olsson S."/>
            <person name="Huttunen S."/>
            <person name="Landis J.B."/>
            <person name="Wickett N.J."/>
            <person name="Johnson M.G."/>
            <person name="Rensing S.A."/>
            <person name="Grimwood J."/>
            <person name="Schmutz J."/>
            <person name="Mcdaniel S.F."/>
        </authorList>
    </citation>
    <scope>NUCLEOTIDE SEQUENCE</scope>
    <source>
        <strain evidence="2">R40</strain>
    </source>
</reference>